<dbReference type="PRINTS" id="PR01790">
    <property type="entry name" value="SMP30FAMILY"/>
</dbReference>
<feature type="domain" description="SMP-30/Gluconolactonase/LRE-like region" evidence="16">
    <location>
        <begin position="123"/>
        <end position="200"/>
    </location>
</feature>
<evidence type="ECO:0000256" key="8">
    <source>
        <dbReference type="ARBA" id="ARBA00016808"/>
    </source>
</evidence>
<evidence type="ECO:0000256" key="4">
    <source>
        <dbReference type="ARBA" id="ARBA00001946"/>
    </source>
</evidence>
<reference evidence="17" key="1">
    <citation type="submission" date="2015-12" db="EMBL/GenBank/DDBJ databases">
        <title>De novo transcriptome assembly of four potential Pierce s Disease insect vectors from Arizona vineyards.</title>
        <authorList>
            <person name="Tassone E.E."/>
        </authorList>
    </citation>
    <scope>NUCLEOTIDE SEQUENCE</scope>
</reference>
<evidence type="ECO:0000256" key="9">
    <source>
        <dbReference type="ARBA" id="ARBA00022490"/>
    </source>
</evidence>
<evidence type="ECO:0000256" key="5">
    <source>
        <dbReference type="ARBA" id="ARBA00004496"/>
    </source>
</evidence>
<gene>
    <name evidence="17" type="ORF">g.37989</name>
</gene>
<evidence type="ECO:0000256" key="10">
    <source>
        <dbReference type="ARBA" id="ARBA00022723"/>
    </source>
</evidence>
<dbReference type="AlphaFoldDB" id="A0A1B6D6W9"/>
<evidence type="ECO:0000256" key="15">
    <source>
        <dbReference type="PIRSR" id="PIRSR605511-2"/>
    </source>
</evidence>
<comment type="cofactor">
    <cofactor evidence="3">
        <name>Mn(2+)</name>
        <dbReference type="ChEBI" id="CHEBI:29035"/>
    </cofactor>
</comment>
<dbReference type="GO" id="GO:0004341">
    <property type="term" value="F:gluconolactonase activity"/>
    <property type="evidence" value="ECO:0007669"/>
    <property type="project" value="UniProtKB-EC"/>
</dbReference>
<comment type="cofactor">
    <cofactor evidence="15">
        <name>Zn(2+)</name>
        <dbReference type="ChEBI" id="CHEBI:29105"/>
    </cofactor>
    <text evidence="15">Binds 1 divalent metal cation per subunit.</text>
</comment>
<dbReference type="InterPro" id="IPR005511">
    <property type="entry name" value="SMP-30"/>
</dbReference>
<comment type="similarity">
    <text evidence="6">Belongs to the SMP-30/CGR1 family.</text>
</comment>
<dbReference type="Pfam" id="PF08450">
    <property type="entry name" value="SGL"/>
    <property type="match status" value="2"/>
</dbReference>
<dbReference type="InterPro" id="IPR013658">
    <property type="entry name" value="SGL"/>
</dbReference>
<keyword evidence="11" id="KW-0378">Hydrolase</keyword>
<feature type="active site" description="Proton donor/acceptor" evidence="14">
    <location>
        <position position="140"/>
    </location>
</feature>
<dbReference type="GO" id="GO:0005509">
    <property type="term" value="F:calcium ion binding"/>
    <property type="evidence" value="ECO:0007669"/>
    <property type="project" value="InterPro"/>
</dbReference>
<dbReference type="GO" id="GO:0005737">
    <property type="term" value="C:cytoplasm"/>
    <property type="evidence" value="ECO:0007669"/>
    <property type="project" value="UniProtKB-SubCell"/>
</dbReference>
<dbReference type="PRINTS" id="PR01791">
    <property type="entry name" value="REGUCALCIN"/>
</dbReference>
<name>A0A1B6D6W9_9HEMI</name>
<dbReference type="GO" id="GO:0030234">
    <property type="term" value="F:enzyme regulator activity"/>
    <property type="evidence" value="ECO:0007669"/>
    <property type="project" value="InterPro"/>
</dbReference>
<proteinExistence type="inferred from homology"/>
<evidence type="ECO:0000256" key="12">
    <source>
        <dbReference type="ARBA" id="ARBA00022837"/>
    </source>
</evidence>
<feature type="domain" description="SMP-30/Gluconolactonase/LRE-like region" evidence="16">
    <location>
        <begin position="14"/>
        <end position="122"/>
    </location>
</feature>
<dbReference type="PANTHER" id="PTHR10907">
    <property type="entry name" value="REGUCALCIN"/>
    <property type="match status" value="1"/>
</dbReference>
<dbReference type="GO" id="GO:0019853">
    <property type="term" value="P:L-ascorbic acid biosynthetic process"/>
    <property type="evidence" value="ECO:0007669"/>
    <property type="project" value="TreeGrafter"/>
</dbReference>
<keyword evidence="15" id="KW-0862">Zinc</keyword>
<evidence type="ECO:0000256" key="14">
    <source>
        <dbReference type="PIRSR" id="PIRSR605511-1"/>
    </source>
</evidence>
<comment type="cofactor">
    <cofactor evidence="4">
        <name>Mg(2+)</name>
        <dbReference type="ChEBI" id="CHEBI:18420"/>
    </cofactor>
</comment>
<keyword evidence="12" id="KW-0106">Calcium</keyword>
<dbReference type="EMBL" id="GEDC01015902">
    <property type="protein sequence ID" value="JAS21396.1"/>
    <property type="molecule type" value="Transcribed_RNA"/>
</dbReference>
<dbReference type="InterPro" id="IPR008367">
    <property type="entry name" value="Regucalcin"/>
</dbReference>
<evidence type="ECO:0000256" key="6">
    <source>
        <dbReference type="ARBA" id="ARBA00008853"/>
    </source>
</evidence>
<sequence>MAPVVEVIGKPLILGEGPFWDSSSQSLYFVDIVDGSIHRYDVASKKHTSAKLGSEPASLIIEVEGQKDKFVVSQTNDLYVVSWDGVSDKVSSKELLVKLEESKEGTRINDGKVDPAGRLWAANEKTIFDLKENNIHGFPDGMTIDVEDKLWIAVFGSAKILRVDPTNGKLLTTISFPSLQITSACFGGPNYDELYVTSANIALTDEQLAKYPHAGSCFRVTNIGVKGFPSLPVKL</sequence>
<evidence type="ECO:0000313" key="17">
    <source>
        <dbReference type="EMBL" id="JAS21396.1"/>
    </source>
</evidence>
<dbReference type="EC" id="3.1.1.17" evidence="7"/>
<evidence type="ECO:0000256" key="7">
    <source>
        <dbReference type="ARBA" id="ARBA00013227"/>
    </source>
</evidence>
<keyword evidence="10 15" id="KW-0479">Metal-binding</keyword>
<comment type="cofactor">
    <cofactor evidence="2">
        <name>Ca(2+)</name>
        <dbReference type="ChEBI" id="CHEBI:29108"/>
    </cofactor>
</comment>
<comment type="catalytic activity">
    <reaction evidence="1">
        <text>D-glucono-1,5-lactone + H2O = D-gluconate + H(+)</text>
        <dbReference type="Rhea" id="RHEA:10440"/>
        <dbReference type="ChEBI" id="CHEBI:15377"/>
        <dbReference type="ChEBI" id="CHEBI:15378"/>
        <dbReference type="ChEBI" id="CHEBI:16217"/>
        <dbReference type="ChEBI" id="CHEBI:18391"/>
        <dbReference type="EC" id="3.1.1.17"/>
    </reaction>
</comment>
<feature type="binding site" evidence="15">
    <location>
        <position position="140"/>
    </location>
    <ligand>
        <name>a divalent metal cation</name>
        <dbReference type="ChEBI" id="CHEBI:60240"/>
    </ligand>
</feature>
<dbReference type="Gene3D" id="2.120.10.30">
    <property type="entry name" value="TolB, C-terminal domain"/>
    <property type="match status" value="2"/>
</dbReference>
<comment type="subcellular location">
    <subcellularLocation>
        <location evidence="5">Cytoplasm</location>
    </subcellularLocation>
</comment>
<accession>A0A1B6D6W9</accession>
<dbReference type="InterPro" id="IPR011042">
    <property type="entry name" value="6-blade_b-propeller_TolB-like"/>
</dbReference>
<evidence type="ECO:0000256" key="1">
    <source>
        <dbReference type="ARBA" id="ARBA00001589"/>
    </source>
</evidence>
<evidence type="ECO:0000259" key="16">
    <source>
        <dbReference type="Pfam" id="PF08450"/>
    </source>
</evidence>
<keyword evidence="9" id="KW-0963">Cytoplasm</keyword>
<dbReference type="SUPFAM" id="SSF63829">
    <property type="entry name" value="Calcium-dependent phosphotriesterase"/>
    <property type="match status" value="1"/>
</dbReference>
<organism evidence="17">
    <name type="scientific">Clastoptera arizonana</name>
    <name type="common">Arizona spittle bug</name>
    <dbReference type="NCBI Taxonomy" id="38151"/>
    <lineage>
        <taxon>Eukaryota</taxon>
        <taxon>Metazoa</taxon>
        <taxon>Ecdysozoa</taxon>
        <taxon>Arthropoda</taxon>
        <taxon>Hexapoda</taxon>
        <taxon>Insecta</taxon>
        <taxon>Pterygota</taxon>
        <taxon>Neoptera</taxon>
        <taxon>Paraneoptera</taxon>
        <taxon>Hemiptera</taxon>
        <taxon>Auchenorrhyncha</taxon>
        <taxon>Cercopoidea</taxon>
        <taxon>Clastopteridae</taxon>
        <taxon>Clastoptera</taxon>
    </lineage>
</organism>
<evidence type="ECO:0000256" key="11">
    <source>
        <dbReference type="ARBA" id="ARBA00022801"/>
    </source>
</evidence>
<dbReference type="PANTHER" id="PTHR10907:SF47">
    <property type="entry name" value="REGUCALCIN"/>
    <property type="match status" value="1"/>
</dbReference>
<evidence type="ECO:0000256" key="3">
    <source>
        <dbReference type="ARBA" id="ARBA00001936"/>
    </source>
</evidence>
<evidence type="ECO:0000256" key="2">
    <source>
        <dbReference type="ARBA" id="ARBA00001913"/>
    </source>
</evidence>
<evidence type="ECO:0000256" key="13">
    <source>
        <dbReference type="ARBA" id="ARBA00032464"/>
    </source>
</evidence>
<protein>
    <recommendedName>
        <fullName evidence="8">Regucalcin</fullName>
        <ecNumber evidence="7">3.1.1.17</ecNumber>
    </recommendedName>
    <alternativeName>
        <fullName evidence="13">Gluconolactonase</fullName>
    </alternativeName>
</protein>